<feature type="compositionally biased region" description="Basic and acidic residues" evidence="1">
    <location>
        <begin position="89"/>
        <end position="100"/>
    </location>
</feature>
<evidence type="ECO:0000256" key="1">
    <source>
        <dbReference type="SAM" id="MobiDB-lite"/>
    </source>
</evidence>
<dbReference type="Proteomes" id="UP001189792">
    <property type="component" value="Unassembled WGS sequence"/>
</dbReference>
<organism evidence="3 4">
    <name type="scientific">Ralstonia flatus</name>
    <dbReference type="NCBI Taxonomy" id="3058601"/>
    <lineage>
        <taxon>Bacteria</taxon>
        <taxon>Pseudomonadati</taxon>
        <taxon>Pseudomonadota</taxon>
        <taxon>Betaproteobacteria</taxon>
        <taxon>Burkholderiales</taxon>
        <taxon>Burkholderiaceae</taxon>
        <taxon>Ralstonia</taxon>
    </lineage>
</organism>
<gene>
    <name evidence="3" type="ORF">R77564_00262</name>
</gene>
<feature type="domain" description="Replication-associated protein ORF2/G2P" evidence="2">
    <location>
        <begin position="126"/>
        <end position="234"/>
    </location>
</feature>
<dbReference type="Pfam" id="PF23343">
    <property type="entry name" value="REP_ORF2-G2P"/>
    <property type="match status" value="1"/>
</dbReference>
<protein>
    <recommendedName>
        <fullName evidence="2">Replication-associated protein ORF2/G2P domain-containing protein</fullName>
    </recommendedName>
</protein>
<evidence type="ECO:0000313" key="4">
    <source>
        <dbReference type="Proteomes" id="UP001189792"/>
    </source>
</evidence>
<evidence type="ECO:0000313" key="3">
    <source>
        <dbReference type="EMBL" id="CAJ0855186.1"/>
    </source>
</evidence>
<name>A0ABN9JVX2_9RALS</name>
<reference evidence="3 4" key="1">
    <citation type="submission" date="2023-07" db="EMBL/GenBank/DDBJ databases">
        <authorList>
            <person name="Peeters C."/>
        </authorList>
    </citation>
    <scope>NUCLEOTIDE SEQUENCE [LARGE SCALE GENOMIC DNA]</scope>
    <source>
        <strain evidence="3 4">LMG 32965</strain>
    </source>
</reference>
<accession>A0ABN9JVX2</accession>
<keyword evidence="4" id="KW-1185">Reference proteome</keyword>
<sequence>MRETTIAENYEDGQASIWGSDAHRASVEVRRIEREESDAEFWPEGPARHDMIAKVRAFEDGSVEFSGYRRTVVQRLGDLRNLPRRARGSKPETEEDKDARAASVKSAAKRAKQNVRLRCKTARVTHMITLTTRECITDLERFLKLWDAFRRVMARHREFHYIAVPEPQKRGAWHMHVAVSGRAALNLARRAWLKVVGGRGKGYCHIRNPQGAHFGKQWRLDALASYIAKYIGKEIADTRFNKKKYYTSRGINVPEAVVYAIENNRGDCADAIKDVLTTLCAEFDIADIRCFVALDGSSYFASACRPVDLQQA</sequence>
<dbReference type="EMBL" id="CAUDLI010000001">
    <property type="protein sequence ID" value="CAJ0855186.1"/>
    <property type="molecule type" value="Genomic_DNA"/>
</dbReference>
<dbReference type="InterPro" id="IPR056906">
    <property type="entry name" value="ORF2/G2P_dom"/>
</dbReference>
<proteinExistence type="predicted"/>
<comment type="caution">
    <text evidence="3">The sequence shown here is derived from an EMBL/GenBank/DDBJ whole genome shotgun (WGS) entry which is preliminary data.</text>
</comment>
<feature type="region of interest" description="Disordered" evidence="1">
    <location>
        <begin position="81"/>
        <end position="109"/>
    </location>
</feature>
<dbReference type="RefSeq" id="WP_206275026.1">
    <property type="nucleotide sequence ID" value="NZ_CAUDLI010000001.1"/>
</dbReference>
<evidence type="ECO:0000259" key="2">
    <source>
        <dbReference type="Pfam" id="PF23343"/>
    </source>
</evidence>